<dbReference type="Proteomes" id="UP001225316">
    <property type="component" value="Unassembled WGS sequence"/>
</dbReference>
<dbReference type="PANTHER" id="PTHR30055">
    <property type="entry name" value="HTH-TYPE TRANSCRIPTIONAL REGULATOR RUTR"/>
    <property type="match status" value="1"/>
</dbReference>
<sequence>MARRKDHSREELTQLAIQAGRQIVIEQGPSALTARKVAQAIGYTPGTLYNVFENIDGLIAAINIESMHSFADSLRTLHQPGETSESRIRRIAQAYLDFHHAQPQLWSLLFAQPLDYNSDDYHAAIHAIFDQVCDAMMPLSSSPTLARQKAKILWSTLHGICLLQQSGKLNVSEPDPAEDLLTHFLDQFLQ</sequence>
<evidence type="ECO:0000313" key="7">
    <source>
        <dbReference type="Proteomes" id="UP001225316"/>
    </source>
</evidence>
<feature type="domain" description="HTH tetR-type" evidence="5">
    <location>
        <begin position="10"/>
        <end position="70"/>
    </location>
</feature>
<dbReference type="InterPro" id="IPR036271">
    <property type="entry name" value="Tet_transcr_reg_TetR-rel_C_sf"/>
</dbReference>
<dbReference type="SUPFAM" id="SSF48498">
    <property type="entry name" value="Tetracyclin repressor-like, C-terminal domain"/>
    <property type="match status" value="1"/>
</dbReference>
<keyword evidence="2 4" id="KW-0238">DNA-binding</keyword>
<evidence type="ECO:0000256" key="4">
    <source>
        <dbReference type="PROSITE-ProRule" id="PRU00335"/>
    </source>
</evidence>
<dbReference type="EMBL" id="JARXHW010000014">
    <property type="protein sequence ID" value="MDQ8207466.1"/>
    <property type="molecule type" value="Genomic_DNA"/>
</dbReference>
<dbReference type="InterPro" id="IPR025996">
    <property type="entry name" value="MT1864/Rv1816-like_C"/>
</dbReference>
<proteinExistence type="predicted"/>
<dbReference type="Gene3D" id="1.10.357.10">
    <property type="entry name" value="Tetracycline Repressor, domain 2"/>
    <property type="match status" value="1"/>
</dbReference>
<dbReference type="InterPro" id="IPR050109">
    <property type="entry name" value="HTH-type_TetR-like_transc_reg"/>
</dbReference>
<dbReference type="Pfam" id="PF00440">
    <property type="entry name" value="TetR_N"/>
    <property type="match status" value="1"/>
</dbReference>
<dbReference type="Pfam" id="PF13305">
    <property type="entry name" value="TetR_C_33"/>
    <property type="match status" value="1"/>
</dbReference>
<name>A0ABU1ATH6_9BACT</name>
<evidence type="ECO:0000313" key="6">
    <source>
        <dbReference type="EMBL" id="MDQ8207466.1"/>
    </source>
</evidence>
<dbReference type="RefSeq" id="WP_308949604.1">
    <property type="nucleotide sequence ID" value="NZ_JARXHW010000014.1"/>
</dbReference>
<dbReference type="InterPro" id="IPR001647">
    <property type="entry name" value="HTH_TetR"/>
</dbReference>
<comment type="caution">
    <text evidence="6">The sequence shown here is derived from an EMBL/GenBank/DDBJ whole genome shotgun (WGS) entry which is preliminary data.</text>
</comment>
<reference evidence="6 7" key="1">
    <citation type="submission" date="2023-04" db="EMBL/GenBank/DDBJ databases">
        <title>A novel bacteria isolated from coastal sediment.</title>
        <authorList>
            <person name="Liu X.-J."/>
            <person name="Du Z.-J."/>
        </authorList>
    </citation>
    <scope>NUCLEOTIDE SEQUENCE [LARGE SCALE GENOMIC DNA]</scope>
    <source>
        <strain evidence="6 7">SDUM461003</strain>
    </source>
</reference>
<dbReference type="PROSITE" id="PS50977">
    <property type="entry name" value="HTH_TETR_2"/>
    <property type="match status" value="1"/>
</dbReference>
<keyword evidence="3" id="KW-0804">Transcription</keyword>
<evidence type="ECO:0000256" key="3">
    <source>
        <dbReference type="ARBA" id="ARBA00023163"/>
    </source>
</evidence>
<dbReference type="InterPro" id="IPR009057">
    <property type="entry name" value="Homeodomain-like_sf"/>
</dbReference>
<keyword evidence="1" id="KW-0805">Transcription regulation</keyword>
<dbReference type="SUPFAM" id="SSF46689">
    <property type="entry name" value="Homeodomain-like"/>
    <property type="match status" value="1"/>
</dbReference>
<feature type="DNA-binding region" description="H-T-H motif" evidence="4">
    <location>
        <begin position="33"/>
        <end position="52"/>
    </location>
</feature>
<dbReference type="PANTHER" id="PTHR30055:SF234">
    <property type="entry name" value="HTH-TYPE TRANSCRIPTIONAL REGULATOR BETI"/>
    <property type="match status" value="1"/>
</dbReference>
<organism evidence="6 7">
    <name type="scientific">Thalassobacterium maritimum</name>
    <dbReference type="NCBI Taxonomy" id="3041265"/>
    <lineage>
        <taxon>Bacteria</taxon>
        <taxon>Pseudomonadati</taxon>
        <taxon>Verrucomicrobiota</taxon>
        <taxon>Opitutia</taxon>
        <taxon>Puniceicoccales</taxon>
        <taxon>Coraliomargaritaceae</taxon>
        <taxon>Thalassobacterium</taxon>
    </lineage>
</organism>
<evidence type="ECO:0000256" key="2">
    <source>
        <dbReference type="ARBA" id="ARBA00023125"/>
    </source>
</evidence>
<accession>A0ABU1ATH6</accession>
<keyword evidence="7" id="KW-1185">Reference proteome</keyword>
<evidence type="ECO:0000259" key="5">
    <source>
        <dbReference type="PROSITE" id="PS50977"/>
    </source>
</evidence>
<gene>
    <name evidence="6" type="ORF">QEH52_08095</name>
</gene>
<protein>
    <submittedName>
        <fullName evidence="6">TetR/AcrR family transcriptional regulator</fullName>
    </submittedName>
</protein>
<evidence type="ECO:0000256" key="1">
    <source>
        <dbReference type="ARBA" id="ARBA00023015"/>
    </source>
</evidence>